<dbReference type="KEGG" id="als:DJ013_21300"/>
<dbReference type="InterPro" id="IPR019999">
    <property type="entry name" value="Anth_synth_I-like"/>
</dbReference>
<sequence>MQKPNRNQDVIEKMNEFGKSQTPFLFIVDFEMEAPTVIPLYDLDSQEVLYAMNDNFISYQNFNTKAYQDLPKLEIVKTPIAFSTFKSAFDEVLSNLKKGNSFLTNLTAETKITSNWPLEALFHRCKSKYKLFLKDKFICFSPETFVQIRESGKISSFPMKGTINAEIEGAEELILADAKEKYEHTTIVDLIRNDISRVAHKVWVERFRYIERIKKEDGLELLQVSSEVCGELGDSWRERVGEIVFKLLPAGSISGAPKPKTLEIIKEAEKATFKSGKRGYYTGVFGVFDGEKLDSAVMIRFIEQTSKGLVFKSGGGITSRSKAENEYEELLSKIYVPIL</sequence>
<evidence type="ECO:0000313" key="2">
    <source>
        <dbReference type="EMBL" id="AWW00584.1"/>
    </source>
</evidence>
<protein>
    <submittedName>
        <fullName evidence="2">Aminodeoxychorismate synthase component I</fullName>
    </submittedName>
</protein>
<dbReference type="GO" id="GO:0000162">
    <property type="term" value="P:L-tryptophan biosynthetic process"/>
    <property type="evidence" value="ECO:0007669"/>
    <property type="project" value="TreeGrafter"/>
</dbReference>
<organism evidence="2 3">
    <name type="scientific">Arcticibacterium luteifluviistationis</name>
    <dbReference type="NCBI Taxonomy" id="1784714"/>
    <lineage>
        <taxon>Bacteria</taxon>
        <taxon>Pseudomonadati</taxon>
        <taxon>Bacteroidota</taxon>
        <taxon>Cytophagia</taxon>
        <taxon>Cytophagales</taxon>
        <taxon>Leadbetterellaceae</taxon>
        <taxon>Arcticibacterium</taxon>
    </lineage>
</organism>
<feature type="domain" description="Chorismate-utilising enzyme C-terminal" evidence="1">
    <location>
        <begin position="83"/>
        <end position="333"/>
    </location>
</feature>
<dbReference type="GO" id="GO:0046820">
    <property type="term" value="F:4-amino-4-deoxychorismate synthase activity"/>
    <property type="evidence" value="ECO:0007669"/>
    <property type="project" value="TreeGrafter"/>
</dbReference>
<dbReference type="AlphaFoldDB" id="A0A2Z4GIC4"/>
<dbReference type="SUPFAM" id="SSF56322">
    <property type="entry name" value="ADC synthase"/>
    <property type="match status" value="1"/>
</dbReference>
<evidence type="ECO:0000259" key="1">
    <source>
        <dbReference type="Pfam" id="PF00425"/>
    </source>
</evidence>
<gene>
    <name evidence="2" type="ORF">DJ013_21300</name>
</gene>
<dbReference type="Pfam" id="PF00425">
    <property type="entry name" value="Chorismate_bind"/>
    <property type="match status" value="1"/>
</dbReference>
<evidence type="ECO:0000313" key="3">
    <source>
        <dbReference type="Proteomes" id="UP000249873"/>
    </source>
</evidence>
<reference evidence="2 3" key="1">
    <citation type="submission" date="2018-05" db="EMBL/GenBank/DDBJ databases">
        <title>Complete genome sequence of Arcticibacterium luteifluviistationis SM1504T, a cytophagaceae bacterium isolated from Arctic surface seawater.</title>
        <authorList>
            <person name="Li Y."/>
            <person name="Qin Q.-L."/>
        </authorList>
    </citation>
    <scope>NUCLEOTIDE SEQUENCE [LARGE SCALE GENOMIC DNA]</scope>
    <source>
        <strain evidence="2 3">SM1504</strain>
    </source>
</reference>
<name>A0A2Z4GIC4_9BACT</name>
<proteinExistence type="predicted"/>
<dbReference type="OrthoDB" id="9803598at2"/>
<dbReference type="EMBL" id="CP029480">
    <property type="protein sequence ID" value="AWW00584.1"/>
    <property type="molecule type" value="Genomic_DNA"/>
</dbReference>
<accession>A0A2Z4GIC4</accession>
<dbReference type="InterPro" id="IPR005801">
    <property type="entry name" value="ADC_synthase"/>
</dbReference>
<dbReference type="PANTHER" id="PTHR11236:SF50">
    <property type="entry name" value="AMINODEOXYCHORISMATE SYNTHASE COMPONENT 1"/>
    <property type="match status" value="1"/>
</dbReference>
<dbReference type="NCBIfam" id="NF005486">
    <property type="entry name" value="PRK07093.1"/>
    <property type="match status" value="1"/>
</dbReference>
<dbReference type="Gene3D" id="3.60.120.10">
    <property type="entry name" value="Anthranilate synthase"/>
    <property type="match status" value="1"/>
</dbReference>
<dbReference type="RefSeq" id="WP_111373950.1">
    <property type="nucleotide sequence ID" value="NZ_CP029480.1"/>
</dbReference>
<keyword evidence="3" id="KW-1185">Reference proteome</keyword>
<dbReference type="Proteomes" id="UP000249873">
    <property type="component" value="Chromosome"/>
</dbReference>
<dbReference type="PANTHER" id="PTHR11236">
    <property type="entry name" value="AMINOBENZOATE/ANTHRANILATE SYNTHASE"/>
    <property type="match status" value="1"/>
</dbReference>
<dbReference type="InterPro" id="IPR015890">
    <property type="entry name" value="Chorismate_C"/>
</dbReference>